<keyword evidence="5" id="KW-0687">Ribonucleoprotein</keyword>
<protein>
    <recommendedName>
        <fullName evidence="6">Large ribosomal subunit protein mL50</fullName>
    </recommendedName>
    <alternativeName>
        <fullName evidence="7">39S ribosomal protein L50, mitochondrial</fullName>
    </alternativeName>
</protein>
<comment type="similarity">
    <text evidence="2">Belongs to the mitochondrion-specific ribosomal protein mL50 family.</text>
</comment>
<evidence type="ECO:0000256" key="5">
    <source>
        <dbReference type="ARBA" id="ARBA00023274"/>
    </source>
</evidence>
<evidence type="ECO:0000256" key="7">
    <source>
        <dbReference type="ARBA" id="ARBA00035398"/>
    </source>
</evidence>
<evidence type="ECO:0000256" key="6">
    <source>
        <dbReference type="ARBA" id="ARBA00035183"/>
    </source>
</evidence>
<organism evidence="8 9">
    <name type="scientific">Lingula anatina</name>
    <name type="common">Brachiopod</name>
    <name type="synonym">Lingula unguis</name>
    <dbReference type="NCBI Taxonomy" id="7574"/>
    <lineage>
        <taxon>Eukaryota</taxon>
        <taxon>Metazoa</taxon>
        <taxon>Spiralia</taxon>
        <taxon>Lophotrochozoa</taxon>
        <taxon>Brachiopoda</taxon>
        <taxon>Linguliformea</taxon>
        <taxon>Lingulata</taxon>
        <taxon>Lingulida</taxon>
        <taxon>Linguloidea</taxon>
        <taxon>Lingulidae</taxon>
        <taxon>Lingula</taxon>
    </lineage>
</organism>
<dbReference type="Proteomes" id="UP000085678">
    <property type="component" value="Unplaced"/>
</dbReference>
<dbReference type="RefSeq" id="XP_013397500.1">
    <property type="nucleotide sequence ID" value="XM_013542046.1"/>
</dbReference>
<dbReference type="InParanoid" id="A0A1S3IGW0"/>
<evidence type="ECO:0000256" key="2">
    <source>
        <dbReference type="ARBA" id="ARBA00008860"/>
    </source>
</evidence>
<dbReference type="OMA" id="MERITCE"/>
<dbReference type="PANTHER" id="PTHR31542">
    <property type="entry name" value="39A RIBOSOMAL PROTEIN L50, MITOCHONDRIAL"/>
    <property type="match status" value="1"/>
</dbReference>
<keyword evidence="8" id="KW-1185">Reference proteome</keyword>
<dbReference type="Pfam" id="PF10501">
    <property type="entry name" value="Ribosomal_L50"/>
    <property type="match status" value="1"/>
</dbReference>
<dbReference type="GO" id="GO:0005762">
    <property type="term" value="C:mitochondrial large ribosomal subunit"/>
    <property type="evidence" value="ECO:0007669"/>
    <property type="project" value="TreeGrafter"/>
</dbReference>
<dbReference type="OrthoDB" id="9939609at2759"/>
<accession>A0A1S3IGW0</accession>
<reference evidence="9" key="1">
    <citation type="submission" date="2025-08" db="UniProtKB">
        <authorList>
            <consortium name="RefSeq"/>
        </authorList>
    </citation>
    <scope>IDENTIFICATION</scope>
    <source>
        <tissue evidence="9">Gonads</tissue>
    </source>
</reference>
<dbReference type="PANTHER" id="PTHR31542:SF1">
    <property type="entry name" value="LARGE RIBOSOMAL SUBUNIT PROTEIN ML50"/>
    <property type="match status" value="1"/>
</dbReference>
<dbReference type="KEGG" id="lak:106164213"/>
<dbReference type="AlphaFoldDB" id="A0A1S3IGW0"/>
<evidence type="ECO:0000256" key="4">
    <source>
        <dbReference type="ARBA" id="ARBA00023128"/>
    </source>
</evidence>
<dbReference type="InterPro" id="IPR018305">
    <property type="entry name" value="Ribosomal_m50"/>
</dbReference>
<sequence length="238" mass="27614">MLSTTLHRILVSVHNSSVYPCRGRSTWRIWNLANKTAEDSEKKENETQKWKVPLIQDKEEAKKRPQNFIHDGINTNNMFQSLQGKSSTSTNRGYSPPKNVRERLETLVKEVYGDSSDWTEKPLTDPLLKFKVLTKCEEEFGHTISNTSLHDMNTGADVLDFFLTPVRDTTAYEDLAKLDLPRNLHIQLEPKRFHPETDTKFGGISAFPGRDTIVTSIKYRKKYKGYKWKPKQPYFYTP</sequence>
<evidence type="ECO:0000313" key="8">
    <source>
        <dbReference type="Proteomes" id="UP000085678"/>
    </source>
</evidence>
<gene>
    <name evidence="9" type="primary">LOC106164213</name>
</gene>
<name>A0A1S3IGW0_LINAN</name>
<dbReference type="GeneID" id="106164213"/>
<dbReference type="FunCoup" id="A0A1S3IGW0">
    <property type="interactions" value="302"/>
</dbReference>
<evidence type="ECO:0000256" key="1">
    <source>
        <dbReference type="ARBA" id="ARBA00004173"/>
    </source>
</evidence>
<evidence type="ECO:0000313" key="9">
    <source>
        <dbReference type="RefSeq" id="XP_013397500.1"/>
    </source>
</evidence>
<keyword evidence="3" id="KW-0689">Ribosomal protein</keyword>
<evidence type="ECO:0000256" key="3">
    <source>
        <dbReference type="ARBA" id="ARBA00022980"/>
    </source>
</evidence>
<proteinExistence type="inferred from homology"/>
<comment type="subcellular location">
    <subcellularLocation>
        <location evidence="1">Mitochondrion</location>
    </subcellularLocation>
</comment>
<keyword evidence="4" id="KW-0496">Mitochondrion</keyword>